<keyword evidence="7" id="KW-1185">Reference proteome</keyword>
<accession>A0ABR7FDC9</accession>
<dbReference type="RefSeq" id="WP_146051670.1">
    <property type="nucleotide sequence ID" value="NZ_JACOOU010000005.1"/>
</dbReference>
<dbReference type="Pfam" id="PF02518">
    <property type="entry name" value="HATPase_c"/>
    <property type="match status" value="1"/>
</dbReference>
<dbReference type="EMBL" id="JACOOU010000005">
    <property type="protein sequence ID" value="MBC5673219.1"/>
    <property type="molecule type" value="Genomic_DNA"/>
</dbReference>
<feature type="compositionally biased region" description="Acidic residues" evidence="3">
    <location>
        <begin position="233"/>
        <end position="258"/>
    </location>
</feature>
<keyword evidence="4" id="KW-1133">Transmembrane helix</keyword>
<organism evidence="6 7">
    <name type="scientific">Blautia celeris</name>
    <dbReference type="NCBI Taxonomy" id="2763026"/>
    <lineage>
        <taxon>Bacteria</taxon>
        <taxon>Bacillati</taxon>
        <taxon>Bacillota</taxon>
        <taxon>Clostridia</taxon>
        <taxon>Lachnospirales</taxon>
        <taxon>Lachnospiraceae</taxon>
        <taxon>Blautia</taxon>
    </lineage>
</organism>
<dbReference type="Gene3D" id="3.30.565.10">
    <property type="entry name" value="Histidine kinase-like ATPase, C-terminal domain"/>
    <property type="match status" value="1"/>
</dbReference>
<proteinExistence type="predicted"/>
<evidence type="ECO:0000313" key="6">
    <source>
        <dbReference type="EMBL" id="MBC5673219.1"/>
    </source>
</evidence>
<sequence>MTEILRKLSIKRRMVLFFCLLCLFPILLLLCFSGWSGRYQAENGKQRFTNMYLEQGQNQLNAYLEEYEQKVRYLIENPDLLADVYLYHENSGYREETTASRIESILYHACREEAFFDYGIILSEDGSVFLKGQDMEAEASYFQKLMESEGEKITANKPVFLTGEDGNVYLAGLLRPGLEPKQITCYLILRCNMDAFGEIVALLKRTQEQRFSLMGEEGQVLFSDAEAAVEAEAADDAEATDEAEAANDAEAADDAELSDETKTSVDAAAPEAVDTIRLRNGWKLTISGDTISSKNPFGIQGLLALILLLFSAACMYLLAKSLTIPLGQIMEKMYRAGLKGDTQEATEEKSTAVPSGDEHHMLEQKLTEMIGKQRELRDKMYMSRIGEEKIQMRIKELELNAMQQQINPHFLLNVLETIYWMAEEKGYEQTEEMIAVLGDYFKLCVSTAGEFVTIREEIENAKSYLQILAILYEKNFEVQWETDPDILDARTIKLILQPVIENAFEHGIRSMKQGGRIRITGRRTEHGVEFWVEDNGRGMTEERLKEVTDYMKDSNYDPARSVGTKNVNLRIRLYYGEAYGLSYESKEGMGTRAVIRIPWETGARTQGENVIRS</sequence>
<dbReference type="InterPro" id="IPR003594">
    <property type="entry name" value="HATPase_dom"/>
</dbReference>
<keyword evidence="1 6" id="KW-0808">Transferase</keyword>
<evidence type="ECO:0000259" key="5">
    <source>
        <dbReference type="PROSITE" id="PS50109"/>
    </source>
</evidence>
<keyword evidence="1 6" id="KW-0418">Kinase</keyword>
<dbReference type="SUPFAM" id="SSF55874">
    <property type="entry name" value="ATPase domain of HSP90 chaperone/DNA topoisomerase II/histidine kinase"/>
    <property type="match status" value="1"/>
</dbReference>
<dbReference type="GO" id="GO:0016301">
    <property type="term" value="F:kinase activity"/>
    <property type="evidence" value="ECO:0007669"/>
    <property type="project" value="UniProtKB-KW"/>
</dbReference>
<dbReference type="InterPro" id="IPR010559">
    <property type="entry name" value="Sig_transdc_His_kin_internal"/>
</dbReference>
<dbReference type="PROSITE" id="PS50109">
    <property type="entry name" value="HIS_KIN"/>
    <property type="match status" value="1"/>
</dbReference>
<protein>
    <submittedName>
        <fullName evidence="6">Histidine kinase</fullName>
    </submittedName>
</protein>
<keyword evidence="4" id="KW-0812">Transmembrane</keyword>
<feature type="domain" description="Histidine kinase" evidence="5">
    <location>
        <begin position="428"/>
        <end position="601"/>
    </location>
</feature>
<evidence type="ECO:0000256" key="3">
    <source>
        <dbReference type="SAM" id="MobiDB-lite"/>
    </source>
</evidence>
<evidence type="ECO:0000256" key="4">
    <source>
        <dbReference type="SAM" id="Phobius"/>
    </source>
</evidence>
<gene>
    <name evidence="6" type="ORF">H8S76_13265</name>
</gene>
<dbReference type="InterPro" id="IPR005467">
    <property type="entry name" value="His_kinase_dom"/>
</dbReference>
<comment type="caution">
    <text evidence="6">The sequence shown here is derived from an EMBL/GenBank/DDBJ whole genome shotgun (WGS) entry which is preliminary data.</text>
</comment>
<keyword evidence="2" id="KW-0902">Two-component regulatory system</keyword>
<dbReference type="Proteomes" id="UP000654573">
    <property type="component" value="Unassembled WGS sequence"/>
</dbReference>
<evidence type="ECO:0000256" key="2">
    <source>
        <dbReference type="ARBA" id="ARBA00023012"/>
    </source>
</evidence>
<evidence type="ECO:0000256" key="1">
    <source>
        <dbReference type="ARBA" id="ARBA00022777"/>
    </source>
</evidence>
<evidence type="ECO:0000313" key="7">
    <source>
        <dbReference type="Proteomes" id="UP000654573"/>
    </source>
</evidence>
<name>A0ABR7FDC9_9FIRM</name>
<dbReference type="PANTHER" id="PTHR34220">
    <property type="entry name" value="SENSOR HISTIDINE KINASE YPDA"/>
    <property type="match status" value="1"/>
</dbReference>
<reference evidence="6 7" key="1">
    <citation type="submission" date="2020-08" db="EMBL/GenBank/DDBJ databases">
        <title>Genome public.</title>
        <authorList>
            <person name="Liu C."/>
            <person name="Sun Q."/>
        </authorList>
    </citation>
    <scope>NUCLEOTIDE SEQUENCE [LARGE SCALE GENOMIC DNA]</scope>
    <source>
        <strain evidence="6 7">NSJ-34</strain>
    </source>
</reference>
<dbReference type="SMART" id="SM00387">
    <property type="entry name" value="HATPase_c"/>
    <property type="match status" value="1"/>
</dbReference>
<keyword evidence="4" id="KW-0472">Membrane</keyword>
<dbReference type="InterPro" id="IPR050640">
    <property type="entry name" value="Bact_2-comp_sensor_kinase"/>
</dbReference>
<dbReference type="Pfam" id="PF06580">
    <property type="entry name" value="His_kinase"/>
    <property type="match status" value="1"/>
</dbReference>
<feature type="region of interest" description="Disordered" evidence="3">
    <location>
        <begin position="233"/>
        <end position="266"/>
    </location>
</feature>
<dbReference type="PANTHER" id="PTHR34220:SF7">
    <property type="entry name" value="SENSOR HISTIDINE KINASE YPDA"/>
    <property type="match status" value="1"/>
</dbReference>
<feature type="transmembrane region" description="Helical" evidence="4">
    <location>
        <begin position="297"/>
        <end position="319"/>
    </location>
</feature>
<dbReference type="InterPro" id="IPR036890">
    <property type="entry name" value="HATPase_C_sf"/>
</dbReference>